<evidence type="ECO:0008006" key="22">
    <source>
        <dbReference type="Google" id="ProtNLM"/>
    </source>
</evidence>
<evidence type="ECO:0000256" key="8">
    <source>
        <dbReference type="ARBA" id="ARBA00023136"/>
    </source>
</evidence>
<organism evidence="20 21">
    <name type="scientific">Cloeon dipterum</name>
    <dbReference type="NCBI Taxonomy" id="197152"/>
    <lineage>
        <taxon>Eukaryota</taxon>
        <taxon>Metazoa</taxon>
        <taxon>Ecdysozoa</taxon>
        <taxon>Arthropoda</taxon>
        <taxon>Hexapoda</taxon>
        <taxon>Insecta</taxon>
        <taxon>Pterygota</taxon>
        <taxon>Palaeoptera</taxon>
        <taxon>Ephemeroptera</taxon>
        <taxon>Pisciforma</taxon>
        <taxon>Baetidae</taxon>
        <taxon>Cloeon</taxon>
    </lineage>
</organism>
<dbReference type="FunFam" id="3.40.190.10:FF:000147">
    <property type="entry name" value="Uncharacterized protein, isoform C"/>
    <property type="match status" value="1"/>
</dbReference>
<evidence type="ECO:0000256" key="2">
    <source>
        <dbReference type="ARBA" id="ARBA00022448"/>
    </source>
</evidence>
<evidence type="ECO:0000256" key="3">
    <source>
        <dbReference type="ARBA" id="ARBA00022475"/>
    </source>
</evidence>
<keyword evidence="2" id="KW-0813">Transport</keyword>
<keyword evidence="6" id="KW-0770">Synapse</keyword>
<protein>
    <recommendedName>
        <fullName evidence="22">Ionotropic glutamate receptor C-terminal domain-containing protein</fullName>
    </recommendedName>
</protein>
<dbReference type="EMBL" id="CADEPI010000456">
    <property type="protein sequence ID" value="CAB3386127.1"/>
    <property type="molecule type" value="Genomic_DNA"/>
</dbReference>
<evidence type="ECO:0000256" key="4">
    <source>
        <dbReference type="ARBA" id="ARBA00022692"/>
    </source>
</evidence>
<feature type="compositionally biased region" description="Polar residues" evidence="15">
    <location>
        <begin position="925"/>
        <end position="935"/>
    </location>
</feature>
<evidence type="ECO:0000256" key="11">
    <source>
        <dbReference type="ARBA" id="ARBA00023257"/>
    </source>
</evidence>
<keyword evidence="13" id="KW-0407">Ion channel</keyword>
<evidence type="ECO:0000256" key="6">
    <source>
        <dbReference type="ARBA" id="ARBA00023018"/>
    </source>
</evidence>
<reference evidence="20 21" key="1">
    <citation type="submission" date="2020-04" db="EMBL/GenBank/DDBJ databases">
        <authorList>
            <person name="Alioto T."/>
            <person name="Alioto T."/>
            <person name="Gomez Garrido J."/>
        </authorList>
    </citation>
    <scope>NUCLEOTIDE SEQUENCE [LARGE SCALE GENOMIC DNA]</scope>
</reference>
<keyword evidence="9" id="KW-0675">Receptor</keyword>
<evidence type="ECO:0000256" key="14">
    <source>
        <dbReference type="ARBA" id="ARBA00034104"/>
    </source>
</evidence>
<dbReference type="Gene3D" id="1.10.287.70">
    <property type="match status" value="2"/>
</dbReference>
<evidence type="ECO:0000256" key="10">
    <source>
        <dbReference type="ARBA" id="ARBA00023180"/>
    </source>
</evidence>
<feature type="region of interest" description="Disordered" evidence="15">
    <location>
        <begin position="917"/>
        <end position="946"/>
    </location>
</feature>
<dbReference type="SMART" id="SM00918">
    <property type="entry name" value="Lig_chan-Glu_bd"/>
    <property type="match status" value="1"/>
</dbReference>
<evidence type="ECO:0000256" key="9">
    <source>
        <dbReference type="ARBA" id="ARBA00023170"/>
    </source>
</evidence>
<evidence type="ECO:0000313" key="21">
    <source>
        <dbReference type="Proteomes" id="UP000494165"/>
    </source>
</evidence>
<keyword evidence="7" id="KW-0406">Ion transport</keyword>
<comment type="similarity">
    <text evidence="1">Belongs to the glutamate-gated ion channel (TC 1.A.10.1) family.</text>
</comment>
<keyword evidence="17" id="KW-0732">Signal</keyword>
<evidence type="ECO:0000256" key="15">
    <source>
        <dbReference type="SAM" id="MobiDB-lite"/>
    </source>
</evidence>
<evidence type="ECO:0000256" key="7">
    <source>
        <dbReference type="ARBA" id="ARBA00023065"/>
    </source>
</evidence>
<dbReference type="InterPro" id="IPR019594">
    <property type="entry name" value="Glu/Gly-bd"/>
</dbReference>
<evidence type="ECO:0000259" key="19">
    <source>
        <dbReference type="SMART" id="SM00918"/>
    </source>
</evidence>
<evidence type="ECO:0000256" key="17">
    <source>
        <dbReference type="SAM" id="SignalP"/>
    </source>
</evidence>
<keyword evidence="3" id="KW-1003">Cell membrane</keyword>
<keyword evidence="12" id="KW-1071">Ligand-gated ion channel</keyword>
<dbReference type="FunFam" id="1.10.287.70:FF:000010">
    <property type="entry name" value="Putative glutamate receptor ionotropic kainate 1"/>
    <property type="match status" value="1"/>
</dbReference>
<evidence type="ECO:0000313" key="20">
    <source>
        <dbReference type="EMBL" id="CAB3386127.1"/>
    </source>
</evidence>
<evidence type="ECO:0000259" key="18">
    <source>
        <dbReference type="SMART" id="SM00079"/>
    </source>
</evidence>
<evidence type="ECO:0000256" key="5">
    <source>
        <dbReference type="ARBA" id="ARBA00022989"/>
    </source>
</evidence>
<dbReference type="Gene3D" id="3.40.50.2300">
    <property type="match status" value="2"/>
</dbReference>
<dbReference type="Gene3D" id="3.40.190.10">
    <property type="entry name" value="Periplasmic binding protein-like II"/>
    <property type="match status" value="2"/>
</dbReference>
<keyword evidence="8 16" id="KW-0472">Membrane</keyword>
<keyword evidence="10" id="KW-0325">Glycoprotein</keyword>
<dbReference type="Pfam" id="PF00060">
    <property type="entry name" value="Lig_chan"/>
    <property type="match status" value="1"/>
</dbReference>
<feature type="chain" id="PRO_5035936527" description="Ionotropic glutamate receptor C-terminal domain-containing protein" evidence="17">
    <location>
        <begin position="24"/>
        <end position="946"/>
    </location>
</feature>
<accession>A0A8S1E7A9</accession>
<dbReference type="SMART" id="SM00079">
    <property type="entry name" value="PBPe"/>
    <property type="match status" value="1"/>
</dbReference>
<dbReference type="Proteomes" id="UP000494165">
    <property type="component" value="Unassembled WGS sequence"/>
</dbReference>
<name>A0A8S1E7A9_9INSE</name>
<dbReference type="Pfam" id="PF10613">
    <property type="entry name" value="Lig_chan-Glu_bd"/>
    <property type="match status" value="1"/>
</dbReference>
<proteinExistence type="inferred from homology"/>
<dbReference type="GO" id="GO:0045211">
    <property type="term" value="C:postsynaptic membrane"/>
    <property type="evidence" value="ECO:0007669"/>
    <property type="project" value="UniProtKB-SubCell"/>
</dbReference>
<sequence>MGRKNDSFLLVGLFLGLASTGWAALYPELVHIGGLFHPEDNLQEIAFRYAVERVNMDRTVLPKTTLVPIIEHVPTLDSFKTAQKVCNLAGRGVAAIFGPQSRTTAGMVQSICDNKEIPHIQTHWDPKEVPPNSVQINMYPEPHIFALALKAVVRDMGWKTFTVLYQRHEALIRLQEVLKDHGPSDPPVTVRQLDEGNDFRPLLKQVQASSESHIILDCDVDKIIEILRQAKEVKMMEDYQSYLVITMDLHIVDLEEFRYGRTNITSLRILDPTSQDVQNVVQDWIFGEMRRGRVLQLTASQVTTDVALMYDAVHLFARALHDLSSSQRINIKPLSCDKQDTWPHGYSLINYMRVMETKGLTGPVKFDNVGLRTDFTLDLVEWQRGSLIKSATWDPQIGINHTISDSEIRNLIIENLQNKTFIVSSRIGAPYLMFKTNGEKLTGNDRFEGYSIDLIDGISQILGFKYEFQLVPDGRYGSYNPVTKKWDGLVKQLLERKADLAICDLTITYDREGAVDFTMPFMNLGISILYSKPVKQPPNLFSFLSPLSVDVWLYMATAYLGVSVILYFLARLSPNEWQNPHPCNPEPDELESQFNMPNSLWFTIGSLMQQGCDFLPKITPYEWTSPHPCNNEPEELENNLTLCNLIWHNCGSIMQQGSDIAPKAVSTRMVAGMWWFFTLIMISSYTANLAAFLTVERMDATIESAEDLAKQTKIKYGAVSGGSTLSFFANSNFSLYQKMYSFMEQTRPSVFVSNNAEGVERVAKSKRTYAFFMESTSIEYVVERNCDLQQVGGLLDSKGYGVAMPLNSPYRTAISGAVLKLQEEGKLYALKNKWWKEMHGGGACKQSVAVASAGPELGMSNVGGVFVVLIGGMMGSLIVAILEFLWNTRKVAVEERASFLETLKEEIRFALDCAANTKPVRKPKSQSPAGSSTPSYDKLQQPRDSQ</sequence>
<evidence type="ECO:0000256" key="13">
    <source>
        <dbReference type="ARBA" id="ARBA00023303"/>
    </source>
</evidence>
<dbReference type="OrthoDB" id="5984008at2759"/>
<dbReference type="Pfam" id="PF01094">
    <property type="entry name" value="ANF_receptor"/>
    <property type="match status" value="1"/>
</dbReference>
<dbReference type="FunFam" id="1.10.287.70:FF:000134">
    <property type="entry name" value="Glutamate receptor, ionotropic kainate"/>
    <property type="match status" value="1"/>
</dbReference>
<dbReference type="InterPro" id="IPR001320">
    <property type="entry name" value="Iontro_rcpt_C"/>
</dbReference>
<gene>
    <name evidence="20" type="ORF">CLODIP_2_CD01054</name>
</gene>
<keyword evidence="4 16" id="KW-0812">Transmembrane</keyword>
<evidence type="ECO:0000256" key="16">
    <source>
        <dbReference type="SAM" id="Phobius"/>
    </source>
</evidence>
<keyword evidence="5 16" id="KW-1133">Transmembrane helix</keyword>
<feature type="transmembrane region" description="Helical" evidence="16">
    <location>
        <begin position="865"/>
        <end position="886"/>
    </location>
</feature>
<dbReference type="CDD" id="cd06382">
    <property type="entry name" value="PBP1_iGluR_Kainate"/>
    <property type="match status" value="1"/>
</dbReference>
<dbReference type="GO" id="GO:0015276">
    <property type="term" value="F:ligand-gated monoatomic ion channel activity"/>
    <property type="evidence" value="ECO:0007669"/>
    <property type="project" value="InterPro"/>
</dbReference>
<dbReference type="InterPro" id="IPR001828">
    <property type="entry name" value="ANF_lig-bd_rcpt"/>
</dbReference>
<dbReference type="SUPFAM" id="SSF53850">
    <property type="entry name" value="Periplasmic binding protein-like II"/>
    <property type="match status" value="1"/>
</dbReference>
<feature type="domain" description="Ionotropic glutamate receptor L-glutamate and glycine-binding" evidence="19">
    <location>
        <begin position="430"/>
        <end position="495"/>
    </location>
</feature>
<dbReference type="InterPro" id="IPR028082">
    <property type="entry name" value="Peripla_BP_I"/>
</dbReference>
<dbReference type="InterPro" id="IPR015683">
    <property type="entry name" value="Ionotropic_Glu_rcpt"/>
</dbReference>
<keyword evidence="21" id="KW-1185">Reference proteome</keyword>
<comment type="caution">
    <text evidence="20">The sequence shown here is derived from an EMBL/GenBank/DDBJ whole genome shotgun (WGS) entry which is preliminary data.</text>
</comment>
<feature type="domain" description="Ionotropic glutamate receptor C-terminal" evidence="18">
    <location>
        <begin position="420"/>
        <end position="837"/>
    </location>
</feature>
<evidence type="ECO:0000256" key="12">
    <source>
        <dbReference type="ARBA" id="ARBA00023286"/>
    </source>
</evidence>
<evidence type="ECO:0000256" key="1">
    <source>
        <dbReference type="ARBA" id="ARBA00008685"/>
    </source>
</evidence>
<feature type="transmembrane region" description="Helical" evidence="16">
    <location>
        <begin position="551"/>
        <end position="570"/>
    </location>
</feature>
<dbReference type="FunFam" id="3.40.190.10:FF:000061">
    <property type="entry name" value="Glutamate receptor, ionotropic kainate"/>
    <property type="match status" value="1"/>
</dbReference>
<comment type="subcellular location">
    <subcellularLocation>
        <location evidence="14">Postsynaptic cell membrane</location>
        <topology evidence="14">Multi-pass membrane protein</topology>
    </subcellularLocation>
</comment>
<keyword evidence="11" id="KW-0628">Postsynaptic cell membrane</keyword>
<dbReference type="SUPFAM" id="SSF53822">
    <property type="entry name" value="Periplasmic binding protein-like I"/>
    <property type="match status" value="1"/>
</dbReference>
<feature type="transmembrane region" description="Helical" evidence="16">
    <location>
        <begin position="673"/>
        <end position="695"/>
    </location>
</feature>
<dbReference type="PANTHER" id="PTHR18966">
    <property type="entry name" value="IONOTROPIC GLUTAMATE RECEPTOR"/>
    <property type="match status" value="1"/>
</dbReference>
<feature type="signal peptide" evidence="17">
    <location>
        <begin position="1"/>
        <end position="23"/>
    </location>
</feature>
<dbReference type="AlphaFoldDB" id="A0A8S1E7A9"/>